<comment type="catalytic activity">
    <reaction evidence="4">
        <text>a monoamide of a dicarboxylate + H2O = a dicarboxylate + NH4(+)</text>
        <dbReference type="Rhea" id="RHEA:11716"/>
        <dbReference type="ChEBI" id="CHEBI:15377"/>
        <dbReference type="ChEBI" id="CHEBI:28938"/>
        <dbReference type="ChEBI" id="CHEBI:28965"/>
        <dbReference type="ChEBI" id="CHEBI:77450"/>
        <dbReference type="EC" id="3.5.1.3"/>
    </reaction>
</comment>
<evidence type="ECO:0000259" key="6">
    <source>
        <dbReference type="PROSITE" id="PS50263"/>
    </source>
</evidence>
<evidence type="ECO:0000256" key="3">
    <source>
        <dbReference type="ARBA" id="ARBA00039118"/>
    </source>
</evidence>
<dbReference type="EMBL" id="SGXE01000001">
    <property type="protein sequence ID" value="RZS99402.1"/>
    <property type="molecule type" value="Genomic_DNA"/>
</dbReference>
<dbReference type="RefSeq" id="WP_242610682.1">
    <property type="nucleotide sequence ID" value="NZ_SGXE01000001.1"/>
</dbReference>
<organism evidence="7 8">
    <name type="scientific">Aquimarina brevivitae</name>
    <dbReference type="NCBI Taxonomy" id="323412"/>
    <lineage>
        <taxon>Bacteria</taxon>
        <taxon>Pseudomonadati</taxon>
        <taxon>Bacteroidota</taxon>
        <taxon>Flavobacteriia</taxon>
        <taxon>Flavobacteriales</taxon>
        <taxon>Flavobacteriaceae</taxon>
        <taxon>Aquimarina</taxon>
    </lineage>
</organism>
<dbReference type="AlphaFoldDB" id="A0A4Q7PKC5"/>
<evidence type="ECO:0000313" key="8">
    <source>
        <dbReference type="Proteomes" id="UP000292262"/>
    </source>
</evidence>
<dbReference type="EC" id="3.5.1.3" evidence="3"/>
<dbReference type="Proteomes" id="UP000292262">
    <property type="component" value="Unassembled WGS sequence"/>
</dbReference>
<comment type="caution">
    <text evidence="7">The sequence shown here is derived from an EMBL/GenBank/DDBJ whole genome shotgun (WGS) entry which is preliminary data.</text>
</comment>
<dbReference type="PROSITE" id="PS50263">
    <property type="entry name" value="CN_HYDROLASE"/>
    <property type="match status" value="1"/>
</dbReference>
<dbReference type="SUPFAM" id="SSF56317">
    <property type="entry name" value="Carbon-nitrogen hydrolase"/>
    <property type="match status" value="1"/>
</dbReference>
<evidence type="ECO:0000256" key="4">
    <source>
        <dbReference type="ARBA" id="ARBA00052904"/>
    </source>
</evidence>
<dbReference type="PANTHER" id="PTHR47799:SF1">
    <property type="entry name" value="OMEGA-AMIDASE YAFV"/>
    <property type="match status" value="1"/>
</dbReference>
<keyword evidence="8" id="KW-1185">Reference proteome</keyword>
<sequence length="275" mass="31533">MKLVHLYNHNNGLRMKEKLKIALIQSNLIWENPAANKAHFSDQINSIPKPVDLIILPEMFSTGFTMNAAPVAEQMDGETVSWLIQMAIEKECAITGSIIIEENGSYYNRLLFVQPNGQIQHYDKHQLFTLAKEQDVFTAGQQEVIIDYKGWKIKPQICYDLRFPVWARNTTDYDVLLYVASWPKKRINAWDILLQARAIENMCYAIGVNRVGIDGKGFEYNGHSAVYDVLGNSLIDNLPVENETILLTTLVKKHIIEQRSKLGFLQDRDSFKLLF</sequence>
<dbReference type="PANTHER" id="PTHR47799">
    <property type="entry name" value="OMEGA-AMIDASE YAFV"/>
    <property type="match status" value="1"/>
</dbReference>
<accession>A0A4Q7PKC5</accession>
<dbReference type="Gene3D" id="3.60.110.10">
    <property type="entry name" value="Carbon-nitrogen hydrolase"/>
    <property type="match status" value="1"/>
</dbReference>
<evidence type="ECO:0000313" key="7">
    <source>
        <dbReference type="EMBL" id="RZS99402.1"/>
    </source>
</evidence>
<dbReference type="CDD" id="cd07575">
    <property type="entry name" value="Xc-1258_like"/>
    <property type="match status" value="1"/>
</dbReference>
<dbReference type="Pfam" id="PF00795">
    <property type="entry name" value="CN_hydrolase"/>
    <property type="match status" value="1"/>
</dbReference>
<evidence type="ECO:0000256" key="1">
    <source>
        <dbReference type="ARBA" id="ARBA00010613"/>
    </source>
</evidence>
<dbReference type="GO" id="GO:0050152">
    <property type="term" value="F:omega-amidase activity"/>
    <property type="evidence" value="ECO:0007669"/>
    <property type="project" value="UniProtKB-EC"/>
</dbReference>
<dbReference type="InterPro" id="IPR036526">
    <property type="entry name" value="C-N_Hydrolase_sf"/>
</dbReference>
<gene>
    <name evidence="7" type="ORF">EV197_0612</name>
</gene>
<reference evidence="7 8" key="1">
    <citation type="submission" date="2019-02" db="EMBL/GenBank/DDBJ databases">
        <title>Genomic Encyclopedia of Type Strains, Phase IV (KMG-IV): sequencing the most valuable type-strain genomes for metagenomic binning, comparative biology and taxonomic classification.</title>
        <authorList>
            <person name="Goeker M."/>
        </authorList>
    </citation>
    <scope>NUCLEOTIDE SEQUENCE [LARGE SCALE GENOMIC DNA]</scope>
    <source>
        <strain evidence="7 8">DSM 17196</strain>
    </source>
</reference>
<dbReference type="InterPro" id="IPR003010">
    <property type="entry name" value="C-N_Hydrolase"/>
</dbReference>
<dbReference type="GO" id="GO:0106008">
    <property type="term" value="F:2-oxoglutaramate amidase activity"/>
    <property type="evidence" value="ECO:0007669"/>
    <property type="project" value="TreeGrafter"/>
</dbReference>
<dbReference type="InterPro" id="IPR052737">
    <property type="entry name" value="Omega-amidase_YafV"/>
</dbReference>
<dbReference type="NCBIfam" id="NF007757">
    <property type="entry name" value="PRK10438.1"/>
    <property type="match status" value="1"/>
</dbReference>
<protein>
    <recommendedName>
        <fullName evidence="5">Omega-amidase YafV</fullName>
        <ecNumber evidence="3">3.5.1.3</ecNumber>
    </recommendedName>
</protein>
<proteinExistence type="inferred from homology"/>
<evidence type="ECO:0000256" key="5">
    <source>
        <dbReference type="ARBA" id="ARBA00072139"/>
    </source>
</evidence>
<evidence type="ECO:0000256" key="2">
    <source>
        <dbReference type="ARBA" id="ARBA00022801"/>
    </source>
</evidence>
<comment type="similarity">
    <text evidence="1">Belongs to the carbon-nitrogen hydrolase superfamily. NIT1/NIT2 family.</text>
</comment>
<dbReference type="FunFam" id="3.60.110.10:FF:000004">
    <property type="entry name" value="Carbon-nitrogen hydrolase"/>
    <property type="match status" value="1"/>
</dbReference>
<feature type="domain" description="CN hydrolase" evidence="6">
    <location>
        <begin position="19"/>
        <end position="252"/>
    </location>
</feature>
<name>A0A4Q7PKC5_9FLAO</name>
<keyword evidence="2 7" id="KW-0378">Hydrolase</keyword>